<dbReference type="EMBL" id="PQGE01000015">
    <property type="protein sequence ID" value="POP43223.1"/>
    <property type="molecule type" value="Genomic_DNA"/>
</dbReference>
<evidence type="ECO:0000313" key="3">
    <source>
        <dbReference type="Proteomes" id="UP000237073"/>
    </source>
</evidence>
<dbReference type="EMBL" id="PQGD01000019">
    <property type="protein sequence ID" value="POP44776.1"/>
    <property type="molecule type" value="Genomic_DNA"/>
</dbReference>
<dbReference type="Gene3D" id="3.30.420.40">
    <property type="match status" value="1"/>
</dbReference>
<dbReference type="AlphaFoldDB" id="A0A2P5GKB5"/>
<dbReference type="SUPFAM" id="SSF53067">
    <property type="entry name" value="Actin-like ATPase domain"/>
    <property type="match status" value="1"/>
</dbReference>
<evidence type="ECO:0000313" key="2">
    <source>
        <dbReference type="EMBL" id="POP44776.1"/>
    </source>
</evidence>
<sequence>MVIVALEHVRSRWSLRRWWQIPLVSGIVSQGQILQPEALADALRNWRRELPIQHCVRISLPADRTLQKRLSRPALVLRESEQAEWITHSMAQSLDMEPEVLCFDYLEHEQDNLYCVTAARQHDIASLSRLAAMLRLRLTAITPDACVLQHFLPWLKAGEQCLAWQHDERWLWATRDAWGCCNVCEVPSPVQLARHLACETHQVVQCTSQTLTTPQLDPWSTVSLQHPPLPACGDRFTIALGLALGEQ</sequence>
<name>A0A2P5GKB5_9ENTR</name>
<dbReference type="Proteomes" id="UP000237073">
    <property type="component" value="Unassembled WGS sequence"/>
</dbReference>
<dbReference type="InterPro" id="IPR043129">
    <property type="entry name" value="ATPase_NBD"/>
</dbReference>
<dbReference type="Proteomes" id="UP000247005">
    <property type="component" value="Unassembled WGS sequence"/>
</dbReference>
<organism evidence="2 4">
    <name type="scientific">Superficieibacter electus</name>
    <dbReference type="NCBI Taxonomy" id="2022662"/>
    <lineage>
        <taxon>Bacteria</taxon>
        <taxon>Pseudomonadati</taxon>
        <taxon>Pseudomonadota</taxon>
        <taxon>Gammaproteobacteria</taxon>
        <taxon>Enterobacterales</taxon>
        <taxon>Enterobacteriaceae</taxon>
        <taxon>Superficieibacter</taxon>
    </lineage>
</organism>
<dbReference type="OrthoDB" id="6447548at2"/>
<keyword evidence="3" id="KW-1185">Reference proteome</keyword>
<evidence type="ECO:0000313" key="4">
    <source>
        <dbReference type="Proteomes" id="UP000247005"/>
    </source>
</evidence>
<reference evidence="3 4" key="1">
    <citation type="submission" date="2018-01" db="EMBL/GenBank/DDBJ databases">
        <title>Superficieibacter electus gen. nov., sp. nov., an extended-spectrum beta-lactamase possessing member of the Enterobacteriaceae family, isolated from intensive care unit surfaces.</title>
        <authorList>
            <person name="Potter R.F."/>
            <person name="D'Souza A.W."/>
        </authorList>
    </citation>
    <scope>NUCLEOTIDE SEQUENCE [LARGE SCALE GENOMIC DNA]</scope>
    <source>
        <strain evidence="2 4">BP-1</strain>
        <strain evidence="1 3">BP-2</strain>
    </source>
</reference>
<evidence type="ECO:0000313" key="1">
    <source>
        <dbReference type="EMBL" id="POP43223.1"/>
    </source>
</evidence>
<accession>A0A2P5GKB5</accession>
<gene>
    <name evidence="2" type="ORF">CHU32_20760</name>
    <name evidence="1" type="ORF">CHU33_16840</name>
</gene>
<proteinExistence type="predicted"/>
<comment type="caution">
    <text evidence="2">The sequence shown here is derived from an EMBL/GenBank/DDBJ whole genome shotgun (WGS) entry which is preliminary data.</text>
</comment>
<protein>
    <submittedName>
        <fullName evidence="2">Pilus assembly protein</fullName>
    </submittedName>
</protein>